<protein>
    <submittedName>
        <fullName evidence="2">Uncharacterized protein</fullName>
    </submittedName>
</protein>
<evidence type="ECO:0000313" key="2">
    <source>
        <dbReference type="EMBL" id="TWW53937.1"/>
    </source>
</evidence>
<reference evidence="2 3" key="1">
    <citation type="submission" date="2019-04" db="EMBL/GenBank/DDBJ databases">
        <title>Chromosome genome assembly for Takifugu flavidus.</title>
        <authorList>
            <person name="Xiao S."/>
        </authorList>
    </citation>
    <scope>NUCLEOTIDE SEQUENCE [LARGE SCALE GENOMIC DNA]</scope>
    <source>
        <strain evidence="2">HTHZ2018</strain>
        <tissue evidence="2">Muscle</tissue>
    </source>
</reference>
<keyword evidence="3" id="KW-1185">Reference proteome</keyword>
<organism evidence="2 3">
    <name type="scientific">Takifugu flavidus</name>
    <name type="common">sansaifugu</name>
    <dbReference type="NCBI Taxonomy" id="433684"/>
    <lineage>
        <taxon>Eukaryota</taxon>
        <taxon>Metazoa</taxon>
        <taxon>Chordata</taxon>
        <taxon>Craniata</taxon>
        <taxon>Vertebrata</taxon>
        <taxon>Euteleostomi</taxon>
        <taxon>Actinopterygii</taxon>
        <taxon>Neopterygii</taxon>
        <taxon>Teleostei</taxon>
        <taxon>Neoteleostei</taxon>
        <taxon>Acanthomorphata</taxon>
        <taxon>Eupercaria</taxon>
        <taxon>Tetraodontiformes</taxon>
        <taxon>Tetradontoidea</taxon>
        <taxon>Tetraodontidae</taxon>
        <taxon>Takifugu</taxon>
    </lineage>
</organism>
<evidence type="ECO:0000313" key="3">
    <source>
        <dbReference type="Proteomes" id="UP000324091"/>
    </source>
</evidence>
<feature type="region of interest" description="Disordered" evidence="1">
    <location>
        <begin position="10"/>
        <end position="208"/>
    </location>
</feature>
<accession>A0A5C6MKM4</accession>
<sequence length="208" mass="22514">MKLLRYVVVADPNAGQDTVGDREAASARPRSIGESPHQMQSPWTAGNSEHRRQRLPLTGPSASPHTRCSPPDCWELGTPVSPQHAAVPLDRRGLGSPARHAHHMNVPRDTEGRGSPPRLQGGQERSSRRHGTATGEALKGKPEVRGQEWPSRATGTQEHERSSRETGSTGIGATLQETQSTNDRGSDQTASPQTDTLPTPRNPNKHPH</sequence>
<dbReference type="Proteomes" id="UP000324091">
    <property type="component" value="Unassembled WGS sequence"/>
</dbReference>
<dbReference type="AlphaFoldDB" id="A0A5C6MKM4"/>
<feature type="compositionally biased region" description="Polar residues" evidence="1">
    <location>
        <begin position="37"/>
        <end position="47"/>
    </location>
</feature>
<dbReference type="EMBL" id="RHFK02000489">
    <property type="protein sequence ID" value="TWW53937.1"/>
    <property type="molecule type" value="Genomic_DNA"/>
</dbReference>
<proteinExistence type="predicted"/>
<evidence type="ECO:0000256" key="1">
    <source>
        <dbReference type="SAM" id="MobiDB-lite"/>
    </source>
</evidence>
<gene>
    <name evidence="2" type="ORF">D4764_0223830</name>
</gene>
<name>A0A5C6MKM4_9TELE</name>
<feature type="compositionally biased region" description="Polar residues" evidence="1">
    <location>
        <begin position="175"/>
        <end position="199"/>
    </location>
</feature>
<comment type="caution">
    <text evidence="2">The sequence shown here is derived from an EMBL/GenBank/DDBJ whole genome shotgun (WGS) entry which is preliminary data.</text>
</comment>